<evidence type="ECO:0000256" key="1">
    <source>
        <dbReference type="ARBA" id="ARBA00004328"/>
    </source>
</evidence>
<dbReference type="EMBL" id="KC171646">
    <property type="protein sequence ID" value="AGZ17353.1"/>
    <property type="molecule type" value="Genomic_DNA"/>
</dbReference>
<keyword evidence="3" id="KW-0175">Coiled coil</keyword>
<dbReference type="Proteomes" id="UP000017781">
    <property type="component" value="Segment"/>
</dbReference>
<name>U5U3V6_9CAUD</name>
<gene>
    <name evidence="5" type="ORF">J1_7</name>
</gene>
<evidence type="ECO:0000256" key="3">
    <source>
        <dbReference type="SAM" id="Coils"/>
    </source>
</evidence>
<dbReference type="SUPFAM" id="SSF56563">
    <property type="entry name" value="Major capsid protein gp5"/>
    <property type="match status" value="1"/>
</dbReference>
<dbReference type="InterPro" id="IPR003343">
    <property type="entry name" value="Big_2"/>
</dbReference>
<dbReference type="SMART" id="SM00635">
    <property type="entry name" value="BID_2"/>
    <property type="match status" value="1"/>
</dbReference>
<dbReference type="RefSeq" id="YP_008767249.1">
    <property type="nucleotide sequence ID" value="NC_022756.1"/>
</dbReference>
<dbReference type="InterPro" id="IPR054612">
    <property type="entry name" value="Phage_capsid-like_C"/>
</dbReference>
<reference evidence="5 6" key="1">
    <citation type="journal article" date="2014" name="Genome Announc.">
        <title>Complete Genome Sequences of Lactobacillus Phages J-1 and PL-1.</title>
        <authorList>
            <person name="Dieterle M.E."/>
            <person name="Jacobs-Sera D."/>
            <person name="Russell D."/>
            <person name="Hatfull G."/>
            <person name="Piuri M."/>
        </authorList>
    </citation>
    <scope>NUCLEOTIDE SEQUENCE [LARGE SCALE GENOMIC DNA]</scope>
</reference>
<dbReference type="NCBIfam" id="TIGR01554">
    <property type="entry name" value="major_cap_HK97"/>
    <property type="match status" value="1"/>
</dbReference>
<keyword evidence="6" id="KW-1185">Reference proteome</keyword>
<dbReference type="OrthoDB" id="3471at10239"/>
<evidence type="ECO:0000313" key="5">
    <source>
        <dbReference type="EMBL" id="AGZ17353.1"/>
    </source>
</evidence>
<accession>U5U3V6</accession>
<protein>
    <submittedName>
        <fullName evidence="5">Major capsid L</fullName>
    </submittedName>
</protein>
<proteinExistence type="predicted"/>
<sequence length="486" mass="52085">MTLDEKLAAVKKQLDEKRSALPAMKTELRSLLEGEDSEENLKKAEGVRAKYDKAGKEIKDLEEKRDLYEAALKGNEQPSGKKPDHPEEHSYRDALNAYLHTRGRDTEGVNFEKTDVGTFAVLRAVPTDASDAVNAGVKAADAASTIPETISNTPQRELQTVVDLKPFTNVFQASTQKGTYPTVANATTKMVTVAELEKNPAMAKPEFKPVNWSVETYRQALPVSQESIDDSAIDLVGLIAQNAQQIKVNTTNGAVATLLKGFTAKTISSVDDLKHINNVDLDPAYSRVIIASQSFYNFLDTVKDGNGRYLLQDSILTPSGKSVLGMPIAVVSDDTLGASGEAHAFLGDIKRAILFANRADFMVRWVDDQIYGQFLQAGMRFGVSVADEKAGYFLTYTPKSVTPDGVTLSQKTFTGGVGATKDITVTVTPDGAPQAVEAVSSNESVATVVKKSDGVYTITNLAAGAATITFSTNGISSTLAVTVNAG</sequence>
<dbReference type="GeneID" id="17503421"/>
<keyword evidence="2" id="KW-0946">Virion</keyword>
<dbReference type="Gene3D" id="2.60.40.1080">
    <property type="match status" value="1"/>
</dbReference>
<organism evidence="5 6">
    <name type="scientific">Lactobacillus phage J-1</name>
    <dbReference type="NCBI Taxonomy" id="1414736"/>
    <lineage>
        <taxon>Viruses</taxon>
        <taxon>Duplodnaviria</taxon>
        <taxon>Heunggongvirae</taxon>
        <taxon>Uroviricota</taxon>
        <taxon>Caudoviricetes</taxon>
        <taxon>Junavirus</taxon>
        <taxon>Junavirus J1</taxon>
    </lineage>
</organism>
<feature type="domain" description="BIG2" evidence="4">
    <location>
        <begin position="402"/>
        <end position="482"/>
    </location>
</feature>
<evidence type="ECO:0000313" key="6">
    <source>
        <dbReference type="Proteomes" id="UP000017781"/>
    </source>
</evidence>
<dbReference type="InterPro" id="IPR024455">
    <property type="entry name" value="Phage_capsid"/>
</dbReference>
<comment type="subcellular location">
    <subcellularLocation>
        <location evidence="1">Virion</location>
    </subcellularLocation>
</comment>
<dbReference type="KEGG" id="vg:17503421"/>
<dbReference type="Pfam" id="PF02368">
    <property type="entry name" value="Big_2"/>
    <property type="match status" value="1"/>
</dbReference>
<feature type="coiled-coil region" evidence="3">
    <location>
        <begin position="44"/>
        <end position="71"/>
    </location>
</feature>
<evidence type="ECO:0000256" key="2">
    <source>
        <dbReference type="ARBA" id="ARBA00022844"/>
    </source>
</evidence>
<dbReference type="GO" id="GO:0044423">
    <property type="term" value="C:virion component"/>
    <property type="evidence" value="ECO:0007669"/>
    <property type="project" value="UniProtKB-KW"/>
</dbReference>
<evidence type="ECO:0000259" key="4">
    <source>
        <dbReference type="SMART" id="SM00635"/>
    </source>
</evidence>
<dbReference type="Pfam" id="PF05065">
    <property type="entry name" value="Phage_capsid"/>
    <property type="match status" value="1"/>
</dbReference>